<dbReference type="Pfam" id="PF00069">
    <property type="entry name" value="Pkinase"/>
    <property type="match status" value="1"/>
</dbReference>
<dbReference type="InterPro" id="IPR017441">
    <property type="entry name" value="Protein_kinase_ATP_BS"/>
</dbReference>
<dbReference type="PROSITE" id="PS00107">
    <property type="entry name" value="PROTEIN_KINASE_ATP"/>
    <property type="match status" value="1"/>
</dbReference>
<comment type="caution">
    <text evidence="14">The sequence shown here is derived from an EMBL/GenBank/DDBJ whole genome shotgun (WGS) entry which is preliminary data.</text>
</comment>
<gene>
    <name evidence="14" type="ORF">M9Y10_030147</name>
</gene>
<dbReference type="SUPFAM" id="SSF56112">
    <property type="entry name" value="Protein kinase-like (PK-like)"/>
    <property type="match status" value="1"/>
</dbReference>
<feature type="coiled-coil region" evidence="12">
    <location>
        <begin position="7"/>
        <end position="110"/>
    </location>
</feature>
<dbReference type="PANTHER" id="PTHR48013">
    <property type="entry name" value="DUAL SPECIFICITY MITOGEN-ACTIVATED PROTEIN KINASE KINASE 5-RELATED"/>
    <property type="match status" value="1"/>
</dbReference>
<dbReference type="InterPro" id="IPR008271">
    <property type="entry name" value="Ser/Thr_kinase_AS"/>
</dbReference>
<keyword evidence="12" id="KW-0175">Coiled coil</keyword>
<keyword evidence="4 10" id="KW-0067">ATP-binding</keyword>
<keyword evidence="2 10" id="KW-0547">Nucleotide-binding</keyword>
<evidence type="ECO:0000256" key="5">
    <source>
        <dbReference type="ARBA" id="ARBA00038035"/>
    </source>
</evidence>
<comment type="catalytic activity">
    <reaction evidence="9">
        <text>L-tyrosyl-[protein] + ATP = O-phospho-L-tyrosyl-[protein] + ADP + H(+)</text>
        <dbReference type="Rhea" id="RHEA:10596"/>
        <dbReference type="Rhea" id="RHEA-COMP:10136"/>
        <dbReference type="Rhea" id="RHEA-COMP:20101"/>
        <dbReference type="ChEBI" id="CHEBI:15378"/>
        <dbReference type="ChEBI" id="CHEBI:30616"/>
        <dbReference type="ChEBI" id="CHEBI:46858"/>
        <dbReference type="ChEBI" id="CHEBI:61978"/>
        <dbReference type="ChEBI" id="CHEBI:456216"/>
        <dbReference type="EC" id="2.7.12.2"/>
    </reaction>
</comment>
<evidence type="ECO:0000256" key="3">
    <source>
        <dbReference type="ARBA" id="ARBA00022777"/>
    </source>
</evidence>
<evidence type="ECO:0000313" key="15">
    <source>
        <dbReference type="Proteomes" id="UP001470230"/>
    </source>
</evidence>
<dbReference type="PROSITE" id="PS50011">
    <property type="entry name" value="PROTEIN_KINASE_DOM"/>
    <property type="match status" value="1"/>
</dbReference>
<evidence type="ECO:0000256" key="7">
    <source>
        <dbReference type="ARBA" id="ARBA00049014"/>
    </source>
</evidence>
<organism evidence="14 15">
    <name type="scientific">Tritrichomonas musculus</name>
    <dbReference type="NCBI Taxonomy" id="1915356"/>
    <lineage>
        <taxon>Eukaryota</taxon>
        <taxon>Metamonada</taxon>
        <taxon>Parabasalia</taxon>
        <taxon>Tritrichomonadida</taxon>
        <taxon>Tritrichomonadidae</taxon>
        <taxon>Tritrichomonas</taxon>
    </lineage>
</organism>
<feature type="binding site" evidence="10">
    <location>
        <position position="163"/>
    </location>
    <ligand>
        <name>ATP</name>
        <dbReference type="ChEBI" id="CHEBI:30616"/>
    </ligand>
</feature>
<keyword evidence="1" id="KW-0808">Transferase</keyword>
<keyword evidence="3" id="KW-0418">Kinase</keyword>
<evidence type="ECO:0000256" key="11">
    <source>
        <dbReference type="RuleBase" id="RU000304"/>
    </source>
</evidence>
<accession>A0ABR2KQ89</accession>
<dbReference type="SMART" id="SM00220">
    <property type="entry name" value="S_TKc"/>
    <property type="match status" value="1"/>
</dbReference>
<proteinExistence type="inferred from homology"/>
<evidence type="ECO:0000259" key="13">
    <source>
        <dbReference type="PROSITE" id="PS50011"/>
    </source>
</evidence>
<evidence type="ECO:0000256" key="6">
    <source>
        <dbReference type="ARBA" id="ARBA00038999"/>
    </source>
</evidence>
<name>A0ABR2KQ89_9EUKA</name>
<evidence type="ECO:0000256" key="1">
    <source>
        <dbReference type="ARBA" id="ARBA00022679"/>
    </source>
</evidence>
<evidence type="ECO:0000256" key="10">
    <source>
        <dbReference type="PROSITE-ProRule" id="PRU10141"/>
    </source>
</evidence>
<keyword evidence="11" id="KW-0723">Serine/threonine-protein kinase</keyword>
<evidence type="ECO:0000256" key="9">
    <source>
        <dbReference type="ARBA" id="ARBA00051693"/>
    </source>
</evidence>
<dbReference type="PROSITE" id="PS00108">
    <property type="entry name" value="PROTEIN_KINASE_ST"/>
    <property type="match status" value="1"/>
</dbReference>
<dbReference type="Gene3D" id="1.10.510.10">
    <property type="entry name" value="Transferase(Phosphotransferase) domain 1"/>
    <property type="match status" value="1"/>
</dbReference>
<keyword evidence="15" id="KW-1185">Reference proteome</keyword>
<dbReference type="InterPro" id="IPR011009">
    <property type="entry name" value="Kinase-like_dom_sf"/>
</dbReference>
<comment type="catalytic activity">
    <reaction evidence="7">
        <text>L-seryl-[protein] + ATP = O-phospho-L-seryl-[protein] + ADP + H(+)</text>
        <dbReference type="Rhea" id="RHEA:17989"/>
        <dbReference type="Rhea" id="RHEA-COMP:9863"/>
        <dbReference type="Rhea" id="RHEA-COMP:11604"/>
        <dbReference type="ChEBI" id="CHEBI:15378"/>
        <dbReference type="ChEBI" id="CHEBI:29999"/>
        <dbReference type="ChEBI" id="CHEBI:30616"/>
        <dbReference type="ChEBI" id="CHEBI:83421"/>
        <dbReference type="ChEBI" id="CHEBI:456216"/>
        <dbReference type="EC" id="2.7.12.2"/>
    </reaction>
</comment>
<evidence type="ECO:0000256" key="2">
    <source>
        <dbReference type="ARBA" id="ARBA00022741"/>
    </source>
</evidence>
<feature type="domain" description="Protein kinase" evidence="13">
    <location>
        <begin position="137"/>
        <end position="385"/>
    </location>
</feature>
<dbReference type="InterPro" id="IPR000719">
    <property type="entry name" value="Prot_kinase_dom"/>
</dbReference>
<dbReference type="PANTHER" id="PTHR48013:SF9">
    <property type="entry name" value="DUAL SPECIFICITY MITOGEN-ACTIVATED PROTEIN KINASE KINASE 5"/>
    <property type="match status" value="1"/>
</dbReference>
<evidence type="ECO:0000313" key="14">
    <source>
        <dbReference type="EMBL" id="KAK8892896.1"/>
    </source>
</evidence>
<comment type="catalytic activity">
    <reaction evidence="8">
        <text>L-threonyl-[protein] + ATP = O-phospho-L-threonyl-[protein] + ADP + H(+)</text>
        <dbReference type="Rhea" id="RHEA:46608"/>
        <dbReference type="Rhea" id="RHEA-COMP:11060"/>
        <dbReference type="Rhea" id="RHEA-COMP:11605"/>
        <dbReference type="ChEBI" id="CHEBI:15378"/>
        <dbReference type="ChEBI" id="CHEBI:30013"/>
        <dbReference type="ChEBI" id="CHEBI:30616"/>
        <dbReference type="ChEBI" id="CHEBI:61977"/>
        <dbReference type="ChEBI" id="CHEBI:456216"/>
        <dbReference type="EC" id="2.7.12.2"/>
    </reaction>
</comment>
<dbReference type="Proteomes" id="UP001470230">
    <property type="component" value="Unassembled WGS sequence"/>
</dbReference>
<evidence type="ECO:0000256" key="8">
    <source>
        <dbReference type="ARBA" id="ARBA00049299"/>
    </source>
</evidence>
<reference evidence="14 15" key="1">
    <citation type="submission" date="2024-04" db="EMBL/GenBank/DDBJ databases">
        <title>Tritrichomonas musculus Genome.</title>
        <authorList>
            <person name="Alves-Ferreira E."/>
            <person name="Grigg M."/>
            <person name="Lorenzi H."/>
            <person name="Galac M."/>
        </authorList>
    </citation>
    <scope>NUCLEOTIDE SEQUENCE [LARGE SCALE GENOMIC DNA]</scope>
    <source>
        <strain evidence="14 15">EAF2021</strain>
    </source>
</reference>
<comment type="similarity">
    <text evidence="5">Belongs to the protein kinase superfamily. STE Ser/Thr protein kinase family. MAP kinase kinase subfamily.</text>
</comment>
<evidence type="ECO:0000256" key="12">
    <source>
        <dbReference type="SAM" id="Coils"/>
    </source>
</evidence>
<sequence>MQKQQHDKELSDQLNEFKKQLEMQKTQYEQNMSNKTRELLMQLDKQKEKYESEIANKTFELQLEIEKQKQYYELELTKKAQELIELRVKNNDQQIKIKKLQDENQSLNKKCQSRPYEQYSPKNIDFKIFDENDIEDFEKIEVIGSGGGGKVYKILKKELYALKEMNSDKNTIVDFQHFIGEYEIMNMLKHPNVLKAFGIFMSSAKNPACILLEFCPMNLETAIKNKILNKEKIILVIYQIVEGMKFIHFRKIIHRDLKPTNILIAFDGSIKICDFGISKLMSLEEQTMTRGVGTQRFMAPEIINDDQYDEKVDVYSFGSLIFFILSGEFPKIKISDIFQKKKAPIPSSFTSFSQDLINDCWNFDSKDRPSFKEILERMEQNHFQLLELTSSEIKNVESFVSQHKLKIPQYDE</sequence>
<dbReference type="EMBL" id="JAPFFF010000004">
    <property type="protein sequence ID" value="KAK8892896.1"/>
    <property type="molecule type" value="Genomic_DNA"/>
</dbReference>
<protein>
    <recommendedName>
        <fullName evidence="6">mitogen-activated protein kinase kinase</fullName>
        <ecNumber evidence="6">2.7.12.2</ecNumber>
    </recommendedName>
</protein>
<dbReference type="EC" id="2.7.12.2" evidence="6"/>
<evidence type="ECO:0000256" key="4">
    <source>
        <dbReference type="ARBA" id="ARBA00022840"/>
    </source>
</evidence>